<reference evidence="1" key="1">
    <citation type="submission" date="2023-10" db="EMBL/GenBank/DDBJ databases">
        <authorList>
            <person name="Chen Y."/>
            <person name="Shah S."/>
            <person name="Dougan E. K."/>
            <person name="Thang M."/>
            <person name="Chan C."/>
        </authorList>
    </citation>
    <scope>NUCLEOTIDE SEQUENCE [LARGE SCALE GENOMIC DNA]</scope>
</reference>
<evidence type="ECO:0000313" key="1">
    <source>
        <dbReference type="EMBL" id="CAK0829898.1"/>
    </source>
</evidence>
<gene>
    <name evidence="1" type="ORF">PCOR1329_LOCUS28690</name>
</gene>
<protein>
    <submittedName>
        <fullName evidence="1">Uncharacterized protein</fullName>
    </submittedName>
</protein>
<dbReference type="Proteomes" id="UP001189429">
    <property type="component" value="Unassembled WGS sequence"/>
</dbReference>
<evidence type="ECO:0000313" key="2">
    <source>
        <dbReference type="Proteomes" id="UP001189429"/>
    </source>
</evidence>
<dbReference type="EMBL" id="CAUYUJ010010646">
    <property type="protein sequence ID" value="CAK0829898.1"/>
    <property type="molecule type" value="Genomic_DNA"/>
</dbReference>
<organism evidence="1 2">
    <name type="scientific">Prorocentrum cordatum</name>
    <dbReference type="NCBI Taxonomy" id="2364126"/>
    <lineage>
        <taxon>Eukaryota</taxon>
        <taxon>Sar</taxon>
        <taxon>Alveolata</taxon>
        <taxon>Dinophyceae</taxon>
        <taxon>Prorocentrales</taxon>
        <taxon>Prorocentraceae</taxon>
        <taxon>Prorocentrum</taxon>
    </lineage>
</organism>
<sequence>MLEENAGSMARNAVTLDDEDAAEGPLSAVAWAVALAFPTKGDSGWGWQHQRWSWPAWWDFVGRCLQGFTPGHAFRVLCIMLECMVKQDGGTLIHDMPTWKEDPRRLQELRRRLCKTGGLSGLEELLERLPHLGVD</sequence>
<accession>A0ABN9SD27</accession>
<name>A0ABN9SD27_9DINO</name>
<proteinExistence type="predicted"/>
<comment type="caution">
    <text evidence="1">The sequence shown here is derived from an EMBL/GenBank/DDBJ whole genome shotgun (WGS) entry which is preliminary data.</text>
</comment>
<keyword evidence="2" id="KW-1185">Reference proteome</keyword>